<keyword evidence="2" id="KW-1185">Reference proteome</keyword>
<evidence type="ECO:0000313" key="2">
    <source>
        <dbReference type="Proteomes" id="UP000540519"/>
    </source>
</evidence>
<name>A0A7X2ZVK7_9FLAO</name>
<accession>A0A7X2ZVK7</accession>
<organism evidence="1 2">
    <name type="scientific">Zobellia amurskyensis</name>
    <dbReference type="NCBI Taxonomy" id="248905"/>
    <lineage>
        <taxon>Bacteria</taxon>
        <taxon>Pseudomonadati</taxon>
        <taxon>Bacteroidota</taxon>
        <taxon>Flavobacteriia</taxon>
        <taxon>Flavobacteriales</taxon>
        <taxon>Flavobacteriaceae</taxon>
        <taxon>Zobellia</taxon>
    </lineage>
</organism>
<reference evidence="1 2" key="1">
    <citation type="journal article" date="2019" name="Mar. Drugs">
        <title>Comparative Genomics and CAZyme Genome Repertoires of Marine Zobellia amurskyensis KMM 3526(T) and Zobellia laminariae KMM 3676(T).</title>
        <authorList>
            <person name="Chernysheva N."/>
            <person name="Bystritskaya E."/>
            <person name="Stenkova A."/>
            <person name="Golovkin I."/>
            <person name="Nedashkovskaya O."/>
            <person name="Isaeva M."/>
        </authorList>
    </citation>
    <scope>NUCLEOTIDE SEQUENCE [LARGE SCALE GENOMIC DNA]</scope>
    <source>
        <strain evidence="1 2">KMM 3526</strain>
    </source>
</reference>
<protein>
    <submittedName>
        <fullName evidence="1">Uncharacterized protein</fullName>
    </submittedName>
</protein>
<dbReference type="Proteomes" id="UP000540519">
    <property type="component" value="Unassembled WGS sequence"/>
</dbReference>
<proteinExistence type="predicted"/>
<dbReference type="EMBL" id="RCNR01000033">
    <property type="protein sequence ID" value="MUH37177.1"/>
    <property type="molecule type" value="Genomic_DNA"/>
</dbReference>
<dbReference type="AlphaFoldDB" id="A0A7X2ZVK7"/>
<gene>
    <name evidence="1" type="ORF">D9O36_15095</name>
</gene>
<comment type="caution">
    <text evidence="1">The sequence shown here is derived from an EMBL/GenBank/DDBJ whole genome shotgun (WGS) entry which is preliminary data.</text>
</comment>
<evidence type="ECO:0000313" key="1">
    <source>
        <dbReference type="EMBL" id="MUH37177.1"/>
    </source>
</evidence>
<sequence>MSINSLVSFLQKRMEYNIRIAVNAMKIVSDAYGQWKIRDSMPNNKIAIEILNGVFKIFVLFDMAMRF</sequence>